<dbReference type="EMBL" id="JHEG02000059">
    <property type="protein sequence ID" value="KIE06529.1"/>
    <property type="molecule type" value="Genomic_DNA"/>
</dbReference>
<keyword evidence="3" id="KW-1185">Reference proteome</keyword>
<proteinExistence type="predicted"/>
<evidence type="ECO:0000313" key="2">
    <source>
        <dbReference type="EMBL" id="KIE06529.1"/>
    </source>
</evidence>
<dbReference type="RefSeq" id="WP_038081762.1">
    <property type="nucleotide sequence ID" value="NZ_JHEG04000001.1"/>
</dbReference>
<dbReference type="AlphaFoldDB" id="A0A0C1QM09"/>
<accession>A0A0C1QM09</accession>
<gene>
    <name evidence="2" type="ORF">DA73_0234735</name>
    <name evidence="1" type="ORF">DA73_0400035440</name>
</gene>
<evidence type="ECO:0000313" key="1">
    <source>
        <dbReference type="EMBL" id="KAF3890161.1"/>
    </source>
</evidence>
<protein>
    <recommendedName>
        <fullName evidence="4">ThuA-like domain-containing protein</fullName>
    </recommendedName>
</protein>
<dbReference type="STRING" id="1479485.DA73_0234735"/>
<reference evidence="1" key="2">
    <citation type="submission" date="2019-11" db="EMBL/GenBank/DDBJ databases">
        <title>Improved Assembly of Tolypothrix boutellei genome.</title>
        <authorList>
            <person name="Sarangi A.N."/>
            <person name="Mukherjee M."/>
            <person name="Ghosh S."/>
            <person name="Singh D."/>
            <person name="Das A."/>
            <person name="Kant S."/>
            <person name="Prusty A."/>
            <person name="Tripathy S."/>
        </authorList>
    </citation>
    <scope>NUCLEOTIDE SEQUENCE</scope>
    <source>
        <strain evidence="1">VB521301</strain>
    </source>
</reference>
<dbReference type="OrthoDB" id="5937513at2"/>
<dbReference type="Proteomes" id="UP000029738">
    <property type="component" value="Unassembled WGS sequence"/>
</dbReference>
<name>A0A0C1QM09_9CYAN</name>
<dbReference type="EMBL" id="JHEG04000001">
    <property type="protein sequence ID" value="KAF3890161.1"/>
    <property type="molecule type" value="Genomic_DNA"/>
</dbReference>
<sequence>MTKPIQILLQTTIPTNEDDWYIGRFSLLKDYLASLKSDTGEPLYQVTARDRENTAEKNDPVLSTLDNSDFDELWLFAVDVGDGITPQECQSISAFRQRGGGLLVSRDHQDVGCSVCNLGGVGAAHYFHSKNPDPDPSHHYPDDSYTQYISWPNFHSGLNGDYEKITPIEPIHDLLKNPTSPSEEIEFFPAHPHEGAVGVPANEKNARVIALGTSSVSGRDFNLVIAFESTQDEQGNILGRAIAESSFHHFADYNWDVDMGAPSFVTEPPGDGMKQNPQALEHIKAYVRNLALWLAPTSS</sequence>
<comment type="caution">
    <text evidence="2">The sequence shown here is derived from an EMBL/GenBank/DDBJ whole genome shotgun (WGS) entry which is preliminary data.</text>
</comment>
<evidence type="ECO:0008006" key="4">
    <source>
        <dbReference type="Google" id="ProtNLM"/>
    </source>
</evidence>
<evidence type="ECO:0000313" key="3">
    <source>
        <dbReference type="Proteomes" id="UP000029738"/>
    </source>
</evidence>
<organism evidence="2">
    <name type="scientific">Tolypothrix bouteillei VB521301</name>
    <dbReference type="NCBI Taxonomy" id="1479485"/>
    <lineage>
        <taxon>Bacteria</taxon>
        <taxon>Bacillati</taxon>
        <taxon>Cyanobacteriota</taxon>
        <taxon>Cyanophyceae</taxon>
        <taxon>Nostocales</taxon>
        <taxon>Tolypothrichaceae</taxon>
        <taxon>Tolypothrix</taxon>
    </lineage>
</organism>
<reference evidence="2" key="1">
    <citation type="journal article" date="2015" name="Genome Announc.">
        <title>Draft Genome Sequence of Tolypothrix boutellei Strain VB521301.</title>
        <authorList>
            <person name="Chandrababunaidu M.M."/>
            <person name="Singh D."/>
            <person name="Sen D."/>
            <person name="Bhan S."/>
            <person name="Das S."/>
            <person name="Gupta A."/>
            <person name="Adhikary S.P."/>
            <person name="Tripathy S."/>
        </authorList>
    </citation>
    <scope>NUCLEOTIDE SEQUENCE</scope>
    <source>
        <strain evidence="2">VB521301</strain>
    </source>
</reference>